<organism evidence="4 5">
    <name type="scientific">Algisphaera agarilytica</name>
    <dbReference type="NCBI Taxonomy" id="1385975"/>
    <lineage>
        <taxon>Bacteria</taxon>
        <taxon>Pseudomonadati</taxon>
        <taxon>Planctomycetota</taxon>
        <taxon>Phycisphaerae</taxon>
        <taxon>Phycisphaerales</taxon>
        <taxon>Phycisphaeraceae</taxon>
        <taxon>Algisphaera</taxon>
    </lineage>
</organism>
<reference evidence="4 5" key="1">
    <citation type="submission" date="2020-08" db="EMBL/GenBank/DDBJ databases">
        <title>Genomic Encyclopedia of Type Strains, Phase IV (KMG-IV): sequencing the most valuable type-strain genomes for metagenomic binning, comparative biology and taxonomic classification.</title>
        <authorList>
            <person name="Goeker M."/>
        </authorList>
    </citation>
    <scope>NUCLEOTIDE SEQUENCE [LARGE SCALE GENOMIC DNA]</scope>
    <source>
        <strain evidence="4 5">DSM 103725</strain>
    </source>
</reference>
<feature type="signal peptide" evidence="2">
    <location>
        <begin position="1"/>
        <end position="21"/>
    </location>
</feature>
<evidence type="ECO:0000313" key="4">
    <source>
        <dbReference type="EMBL" id="MBB6429061.1"/>
    </source>
</evidence>
<feature type="domain" description="SMP-30/Gluconolactonase/LRE-like region" evidence="3">
    <location>
        <begin position="43"/>
        <end position="298"/>
    </location>
</feature>
<dbReference type="AlphaFoldDB" id="A0A7X0LJX8"/>
<dbReference type="Pfam" id="PF08450">
    <property type="entry name" value="SGL"/>
    <property type="match status" value="1"/>
</dbReference>
<feature type="chain" id="PRO_5031479682" evidence="2">
    <location>
        <begin position="22"/>
        <end position="311"/>
    </location>
</feature>
<dbReference type="GO" id="GO:0016787">
    <property type="term" value="F:hydrolase activity"/>
    <property type="evidence" value="ECO:0007669"/>
    <property type="project" value="UniProtKB-KW"/>
</dbReference>
<dbReference type="RefSeq" id="WP_184676661.1">
    <property type="nucleotide sequence ID" value="NZ_JACHGY010000001.1"/>
</dbReference>
<sequence>MKILPLVAVLAWFGVLSNAAADDTSIIPAGAVAEIVSDGGYKFTEGPALAPDGSIYFTDIPNNNIHRYDPETGETTLFTGDSGGANGLMFIGGYLYACAGKNRSVDIYTGGPKPDTPWQIDAPPATHQITHYGENRLNSPNDLAFSTDAIYFTDPRYGNRDGLELPSEAVFALTDSGVQEQYAVTRVVDNLVRPNGIGISPDFKTLYVADNGDKKIWAYPILEPGQVGEGWVLNDLGDYEKGPDGMTVDHLGRIYTTIYNEGVLILSPEGERLGFIETGPQTTNCVFGADGKTLYVTAEKSLKRVVLNTGK</sequence>
<proteinExistence type="predicted"/>
<dbReference type="InterPro" id="IPR051262">
    <property type="entry name" value="SMP-30/CGR1_Lactonase"/>
</dbReference>
<name>A0A7X0LJX8_9BACT</name>
<comment type="caution">
    <text evidence="4">The sequence shown here is derived from an EMBL/GenBank/DDBJ whole genome shotgun (WGS) entry which is preliminary data.</text>
</comment>
<evidence type="ECO:0000256" key="1">
    <source>
        <dbReference type="ARBA" id="ARBA00022801"/>
    </source>
</evidence>
<dbReference type="SUPFAM" id="SSF63829">
    <property type="entry name" value="Calcium-dependent phosphotriesterase"/>
    <property type="match status" value="1"/>
</dbReference>
<gene>
    <name evidence="4" type="ORF">HNQ40_000867</name>
</gene>
<dbReference type="PANTHER" id="PTHR47572:SF4">
    <property type="entry name" value="LACTONASE DRP35"/>
    <property type="match status" value="1"/>
</dbReference>
<dbReference type="InterPro" id="IPR013658">
    <property type="entry name" value="SGL"/>
</dbReference>
<evidence type="ECO:0000313" key="5">
    <source>
        <dbReference type="Proteomes" id="UP000541810"/>
    </source>
</evidence>
<dbReference type="Gene3D" id="2.120.10.30">
    <property type="entry name" value="TolB, C-terminal domain"/>
    <property type="match status" value="1"/>
</dbReference>
<keyword evidence="2" id="KW-0732">Signal</keyword>
<evidence type="ECO:0000259" key="3">
    <source>
        <dbReference type="Pfam" id="PF08450"/>
    </source>
</evidence>
<keyword evidence="1" id="KW-0378">Hydrolase</keyword>
<protein>
    <submittedName>
        <fullName evidence="4">Sugar lactone lactonase YvrE</fullName>
    </submittedName>
</protein>
<dbReference type="PANTHER" id="PTHR47572">
    <property type="entry name" value="LIPOPROTEIN-RELATED"/>
    <property type="match status" value="1"/>
</dbReference>
<accession>A0A7X0LJX8</accession>
<evidence type="ECO:0000256" key="2">
    <source>
        <dbReference type="SAM" id="SignalP"/>
    </source>
</evidence>
<dbReference type="Proteomes" id="UP000541810">
    <property type="component" value="Unassembled WGS sequence"/>
</dbReference>
<keyword evidence="5" id="KW-1185">Reference proteome</keyword>
<dbReference type="EMBL" id="JACHGY010000001">
    <property type="protein sequence ID" value="MBB6429061.1"/>
    <property type="molecule type" value="Genomic_DNA"/>
</dbReference>
<dbReference type="InterPro" id="IPR011042">
    <property type="entry name" value="6-blade_b-propeller_TolB-like"/>
</dbReference>